<feature type="transmembrane region" description="Helical" evidence="1">
    <location>
        <begin position="252"/>
        <end position="271"/>
    </location>
</feature>
<dbReference type="Proteomes" id="UP001589798">
    <property type="component" value="Unassembled WGS sequence"/>
</dbReference>
<evidence type="ECO:0000313" key="3">
    <source>
        <dbReference type="EMBL" id="MFC0205067.1"/>
    </source>
</evidence>
<dbReference type="EC" id="2.3.-.-" evidence="3"/>
<keyword evidence="4" id="KW-1185">Reference proteome</keyword>
<organism evidence="3 4">
    <name type="scientific">Novosphingobium soli</name>
    <dbReference type="NCBI Taxonomy" id="574956"/>
    <lineage>
        <taxon>Bacteria</taxon>
        <taxon>Pseudomonadati</taxon>
        <taxon>Pseudomonadota</taxon>
        <taxon>Alphaproteobacteria</taxon>
        <taxon>Sphingomonadales</taxon>
        <taxon>Sphingomonadaceae</taxon>
        <taxon>Novosphingobium</taxon>
    </lineage>
</organism>
<accession>A0ABV6CWH2</accession>
<evidence type="ECO:0000259" key="2">
    <source>
        <dbReference type="Pfam" id="PF01757"/>
    </source>
</evidence>
<keyword evidence="3" id="KW-0808">Transferase</keyword>
<feature type="transmembrane region" description="Helical" evidence="1">
    <location>
        <begin position="221"/>
        <end position="240"/>
    </location>
</feature>
<evidence type="ECO:0000256" key="1">
    <source>
        <dbReference type="SAM" id="Phobius"/>
    </source>
</evidence>
<feature type="transmembrane region" description="Helical" evidence="1">
    <location>
        <begin position="320"/>
        <end position="340"/>
    </location>
</feature>
<dbReference type="PANTHER" id="PTHR23028:SF131">
    <property type="entry name" value="BLR2367 PROTEIN"/>
    <property type="match status" value="1"/>
</dbReference>
<feature type="domain" description="Acyltransferase 3" evidence="2">
    <location>
        <begin position="10"/>
        <end position="322"/>
    </location>
</feature>
<feature type="transmembrane region" description="Helical" evidence="1">
    <location>
        <begin position="194"/>
        <end position="214"/>
    </location>
</feature>
<dbReference type="GO" id="GO:0016746">
    <property type="term" value="F:acyltransferase activity"/>
    <property type="evidence" value="ECO:0007669"/>
    <property type="project" value="UniProtKB-KW"/>
</dbReference>
<dbReference type="PANTHER" id="PTHR23028">
    <property type="entry name" value="ACETYLTRANSFERASE"/>
    <property type="match status" value="1"/>
</dbReference>
<evidence type="ECO:0000313" key="4">
    <source>
        <dbReference type="Proteomes" id="UP001589798"/>
    </source>
</evidence>
<keyword evidence="1" id="KW-1133">Transmembrane helix</keyword>
<dbReference type="RefSeq" id="WP_379487803.1">
    <property type="nucleotide sequence ID" value="NZ_JBHLWK010000015.1"/>
</dbReference>
<gene>
    <name evidence="3" type="ORF">ACFFJC_12410</name>
</gene>
<name>A0ABV6CWH2_9SPHN</name>
<dbReference type="InterPro" id="IPR050879">
    <property type="entry name" value="Acyltransferase_3"/>
</dbReference>
<protein>
    <submittedName>
        <fullName evidence="3">Acyltransferase family protein</fullName>
        <ecNumber evidence="3">2.3.-.-</ecNumber>
    </submittedName>
</protein>
<sequence length="371" mass="41094">MALETKHNILWVQLLRAMAAESVVIFHTKVILARPDYGSVTTISGLGSTGWLGVNLFFVISGFIMMHAHSRDFGMRGRVPHYAWRRFTRVYPLYWILLTAFISAAALGLGRADFKWEAIHLASAYSLLSLTDMPAMPLKVAWTLLFEVKFYIVFAALLFSRRIGWTIIGVWGAAILLRNMFTPLPDWGYLAPDWGMLSIWNINFLLGMGSWWLLRRLDDRHALPVFVAGLLMLAVTLQFVDPDMNITVLRPPVMIALGVCFALVIAGGALCERRFRWRPPAFALMLGDASYSIYLVHSAAISLLAGLHHKFLLGTAPAEVVVAATFLLASGAGIACHFLLEKPLLNMIRKVGAQRAVRRAPPAVPGVGHAS</sequence>
<feature type="transmembrane region" description="Helical" evidence="1">
    <location>
        <begin position="291"/>
        <end position="308"/>
    </location>
</feature>
<proteinExistence type="predicted"/>
<keyword evidence="1" id="KW-0472">Membrane</keyword>
<dbReference type="Pfam" id="PF01757">
    <property type="entry name" value="Acyl_transf_3"/>
    <property type="match status" value="1"/>
</dbReference>
<keyword evidence="1" id="KW-0812">Transmembrane</keyword>
<keyword evidence="3" id="KW-0012">Acyltransferase</keyword>
<comment type="caution">
    <text evidence="3">The sequence shown here is derived from an EMBL/GenBank/DDBJ whole genome shotgun (WGS) entry which is preliminary data.</text>
</comment>
<feature type="transmembrane region" description="Helical" evidence="1">
    <location>
        <begin position="50"/>
        <end position="69"/>
    </location>
</feature>
<dbReference type="InterPro" id="IPR002656">
    <property type="entry name" value="Acyl_transf_3_dom"/>
</dbReference>
<feature type="transmembrane region" description="Helical" evidence="1">
    <location>
        <begin position="90"/>
        <end position="112"/>
    </location>
</feature>
<reference evidence="3 4" key="1">
    <citation type="submission" date="2024-09" db="EMBL/GenBank/DDBJ databases">
        <authorList>
            <person name="Sun Q."/>
            <person name="Mori K."/>
        </authorList>
    </citation>
    <scope>NUCLEOTIDE SEQUENCE [LARGE SCALE GENOMIC DNA]</scope>
    <source>
        <strain evidence="3 4">CCM 7706</strain>
    </source>
</reference>
<dbReference type="EMBL" id="JBHLWK010000015">
    <property type="protein sequence ID" value="MFC0205067.1"/>
    <property type="molecule type" value="Genomic_DNA"/>
</dbReference>